<dbReference type="Proteomes" id="UP001222027">
    <property type="component" value="Unassembled WGS sequence"/>
</dbReference>
<proteinExistence type="predicted"/>
<comment type="caution">
    <text evidence="1">The sequence shown here is derived from an EMBL/GenBank/DDBJ whole genome shotgun (WGS) entry which is preliminary data.</text>
</comment>
<organism evidence="1 2">
    <name type="scientific">Ensete ventricosum</name>
    <name type="common">Abyssinian banana</name>
    <name type="synonym">Musa ensete</name>
    <dbReference type="NCBI Taxonomy" id="4639"/>
    <lineage>
        <taxon>Eukaryota</taxon>
        <taxon>Viridiplantae</taxon>
        <taxon>Streptophyta</taxon>
        <taxon>Embryophyta</taxon>
        <taxon>Tracheophyta</taxon>
        <taxon>Spermatophyta</taxon>
        <taxon>Magnoliopsida</taxon>
        <taxon>Liliopsida</taxon>
        <taxon>Zingiberales</taxon>
        <taxon>Musaceae</taxon>
        <taxon>Ensete</taxon>
    </lineage>
</organism>
<evidence type="ECO:0000313" key="1">
    <source>
        <dbReference type="EMBL" id="KAJ8460765.1"/>
    </source>
</evidence>
<protein>
    <submittedName>
        <fullName evidence="1">Uncharacterized protein</fullName>
    </submittedName>
</protein>
<reference evidence="1 2" key="1">
    <citation type="submission" date="2022-12" db="EMBL/GenBank/DDBJ databases">
        <title>Chromosome-scale assembly of the Ensete ventricosum genome.</title>
        <authorList>
            <person name="Dussert Y."/>
            <person name="Stocks J."/>
            <person name="Wendawek A."/>
            <person name="Woldeyes F."/>
            <person name="Nichols R.A."/>
            <person name="Borrell J.S."/>
        </authorList>
    </citation>
    <scope>NUCLEOTIDE SEQUENCE [LARGE SCALE GENOMIC DNA]</scope>
    <source>
        <strain evidence="2">cv. Maze</strain>
        <tissue evidence="1">Seeds</tissue>
    </source>
</reference>
<sequence>MLQSSRAGPTRPSSGQPHELIRQISIGRWIGAILICHAPLPVMRRGRCFAGADRAAAAAPSSLWLVPCLDSIVNAVISPPGGCRVARSCVPRGLKHSISSPALGNPIRIQDGFVGLLLRPSSRSVNRSKAKGATLEESS</sequence>
<keyword evidence="2" id="KW-1185">Reference proteome</keyword>
<dbReference type="EMBL" id="JAQQAF010000009">
    <property type="protein sequence ID" value="KAJ8460765.1"/>
    <property type="molecule type" value="Genomic_DNA"/>
</dbReference>
<accession>A0AAV8P2H1</accession>
<name>A0AAV8P2H1_ENSVE</name>
<evidence type="ECO:0000313" key="2">
    <source>
        <dbReference type="Proteomes" id="UP001222027"/>
    </source>
</evidence>
<gene>
    <name evidence="1" type="ORF">OPV22_033691</name>
</gene>
<dbReference type="AlphaFoldDB" id="A0AAV8P2H1"/>